<accession>E4WZ98</accession>
<evidence type="ECO:0000313" key="2">
    <source>
        <dbReference type="Proteomes" id="UP000001307"/>
    </source>
</evidence>
<dbReference type="Gene3D" id="2.60.120.200">
    <property type="match status" value="1"/>
</dbReference>
<dbReference type="InParanoid" id="E4WZ98"/>
<name>E4WZ98_OIKDI</name>
<protein>
    <submittedName>
        <fullName evidence="1">Uncharacterized protein</fullName>
    </submittedName>
</protein>
<keyword evidence="2" id="KW-1185">Reference proteome</keyword>
<organism evidence="1">
    <name type="scientific">Oikopleura dioica</name>
    <name type="common">Tunicate</name>
    <dbReference type="NCBI Taxonomy" id="34765"/>
    <lineage>
        <taxon>Eukaryota</taxon>
        <taxon>Metazoa</taxon>
        <taxon>Chordata</taxon>
        <taxon>Tunicata</taxon>
        <taxon>Appendicularia</taxon>
        <taxon>Copelata</taxon>
        <taxon>Oikopleuridae</taxon>
        <taxon>Oikopleura</taxon>
    </lineage>
</organism>
<sequence>MVIQNEKYASKQRAELKNCYSVRPDPELLALMTKRNRCCDTEITCQAVNHNPDNRIIYEFDMKISRATVTKACPTCSDPSMILTQWHGTPNRRRFRSSINQCVADLSFDDYSTICCENTEWYSCKNGLVMEKINSAKKDLWSFIGIEQEQGGKPRVRTGPIENFIFENFRRKNKKGAKFFFLISNLKSDFFYHYYFSRLKPF</sequence>
<dbReference type="Proteomes" id="UP000001307">
    <property type="component" value="Unassembled WGS sequence"/>
</dbReference>
<gene>
    <name evidence="1" type="ORF">GSOID_T00013250001</name>
</gene>
<evidence type="ECO:0000313" key="1">
    <source>
        <dbReference type="EMBL" id="CBY22493.1"/>
    </source>
</evidence>
<dbReference type="AlphaFoldDB" id="E4WZ98"/>
<reference evidence="1" key="1">
    <citation type="journal article" date="2010" name="Science">
        <title>Plasticity of animal genome architecture unmasked by rapid evolution of a pelagic tunicate.</title>
        <authorList>
            <person name="Denoeud F."/>
            <person name="Henriet S."/>
            <person name="Mungpakdee S."/>
            <person name="Aury J.M."/>
            <person name="Da Silva C."/>
            <person name="Brinkmann H."/>
            <person name="Mikhaleva J."/>
            <person name="Olsen L.C."/>
            <person name="Jubin C."/>
            <person name="Canestro C."/>
            <person name="Bouquet J.M."/>
            <person name="Danks G."/>
            <person name="Poulain J."/>
            <person name="Campsteijn C."/>
            <person name="Adamski M."/>
            <person name="Cross I."/>
            <person name="Yadetie F."/>
            <person name="Muffato M."/>
            <person name="Louis A."/>
            <person name="Butcher S."/>
            <person name="Tsagkogeorga G."/>
            <person name="Konrad A."/>
            <person name="Singh S."/>
            <person name="Jensen M.F."/>
            <person name="Cong E.H."/>
            <person name="Eikeseth-Otteraa H."/>
            <person name="Noel B."/>
            <person name="Anthouard V."/>
            <person name="Porcel B.M."/>
            <person name="Kachouri-Lafond R."/>
            <person name="Nishino A."/>
            <person name="Ugolini M."/>
            <person name="Chourrout P."/>
            <person name="Nishida H."/>
            <person name="Aasland R."/>
            <person name="Huzurbazar S."/>
            <person name="Westhof E."/>
            <person name="Delsuc F."/>
            <person name="Lehrach H."/>
            <person name="Reinhardt R."/>
            <person name="Weissenbach J."/>
            <person name="Roy S.W."/>
            <person name="Artiguenave F."/>
            <person name="Postlethwait J.H."/>
            <person name="Manak J.R."/>
            <person name="Thompson E.M."/>
            <person name="Jaillon O."/>
            <person name="Du Pasquier L."/>
            <person name="Boudinot P."/>
            <person name="Liberles D.A."/>
            <person name="Volff J.N."/>
            <person name="Philippe H."/>
            <person name="Lenhard B."/>
            <person name="Roest Crollius H."/>
            <person name="Wincker P."/>
            <person name="Chourrout D."/>
        </authorList>
    </citation>
    <scope>NUCLEOTIDE SEQUENCE [LARGE SCALE GENOMIC DNA]</scope>
</reference>
<dbReference type="EMBL" id="FN653019">
    <property type="protein sequence ID" value="CBY22493.1"/>
    <property type="molecule type" value="Genomic_DNA"/>
</dbReference>
<proteinExistence type="predicted"/>